<dbReference type="Gene3D" id="1.10.10.10">
    <property type="entry name" value="Winged helix-like DNA-binding domain superfamily/Winged helix DNA-binding domain"/>
    <property type="match status" value="1"/>
</dbReference>
<proteinExistence type="predicted"/>
<dbReference type="Pfam" id="PF07729">
    <property type="entry name" value="FCD"/>
    <property type="match status" value="1"/>
</dbReference>
<dbReference type="InterPro" id="IPR036388">
    <property type="entry name" value="WH-like_DNA-bd_sf"/>
</dbReference>
<dbReference type="Gene3D" id="1.20.120.530">
    <property type="entry name" value="GntR ligand-binding domain-like"/>
    <property type="match status" value="1"/>
</dbReference>
<dbReference type="Pfam" id="PF00392">
    <property type="entry name" value="GntR"/>
    <property type="match status" value="1"/>
</dbReference>
<dbReference type="Proteomes" id="UP000494363">
    <property type="component" value="Unassembled WGS sequence"/>
</dbReference>
<dbReference type="InterPro" id="IPR036390">
    <property type="entry name" value="WH_DNA-bd_sf"/>
</dbReference>
<dbReference type="InterPro" id="IPR000524">
    <property type="entry name" value="Tscrpt_reg_HTH_GntR"/>
</dbReference>
<organism evidence="5 6">
    <name type="scientific">Paraburkholderia humisilvae</name>
    <dbReference type="NCBI Taxonomy" id="627669"/>
    <lineage>
        <taxon>Bacteria</taxon>
        <taxon>Pseudomonadati</taxon>
        <taxon>Pseudomonadota</taxon>
        <taxon>Betaproteobacteria</taxon>
        <taxon>Burkholderiales</taxon>
        <taxon>Burkholderiaceae</taxon>
        <taxon>Paraburkholderia</taxon>
    </lineage>
</organism>
<feature type="domain" description="HTH gntR-type" evidence="4">
    <location>
        <begin position="69"/>
        <end position="136"/>
    </location>
</feature>
<dbReference type="SMART" id="SM00895">
    <property type="entry name" value="FCD"/>
    <property type="match status" value="1"/>
</dbReference>
<evidence type="ECO:0000313" key="6">
    <source>
        <dbReference type="Proteomes" id="UP000494363"/>
    </source>
</evidence>
<evidence type="ECO:0000259" key="4">
    <source>
        <dbReference type="PROSITE" id="PS50949"/>
    </source>
</evidence>
<sequence>MAIGFGLLAKTNRYIRTRHLHALTTLDPVPSMLACLLEIKRAVESSSDVATVASNPYVALQKVKGGERGSLTDAVEQALREAIVTLVLEPGMMIDKMAVCERMGVSRFPVSAALARLAHAGLVEVLPQRGTRVKPIALDDIRQHLFIRSALEVETVRGVALMHDRATIDALAENLDRQRKVAGNGQRIAFHLLDLAFHEILLDAVNLPRVKEIVAVSRNALDRARQLLASPKRLVHTLDEHERIFDAIRAGKADAAAKAMHDHLDQVVAELHRSAKERPDLFAP</sequence>
<keyword evidence="2" id="KW-0238">DNA-binding</keyword>
<gene>
    <name evidence="5" type="ORF">LMG29542_03038</name>
</gene>
<dbReference type="CDD" id="cd07377">
    <property type="entry name" value="WHTH_GntR"/>
    <property type="match status" value="1"/>
</dbReference>
<reference evidence="5 6" key="1">
    <citation type="submission" date="2020-04" db="EMBL/GenBank/DDBJ databases">
        <authorList>
            <person name="De Canck E."/>
        </authorList>
    </citation>
    <scope>NUCLEOTIDE SEQUENCE [LARGE SCALE GENOMIC DNA]</scope>
    <source>
        <strain evidence="5 6">LMG 29542</strain>
    </source>
</reference>
<dbReference type="SUPFAM" id="SSF46785">
    <property type="entry name" value="Winged helix' DNA-binding domain"/>
    <property type="match status" value="1"/>
</dbReference>
<keyword evidence="3" id="KW-0804">Transcription</keyword>
<dbReference type="SUPFAM" id="SSF48008">
    <property type="entry name" value="GntR ligand-binding domain-like"/>
    <property type="match status" value="1"/>
</dbReference>
<dbReference type="PANTHER" id="PTHR43537:SF5">
    <property type="entry name" value="UXU OPERON TRANSCRIPTIONAL REGULATOR"/>
    <property type="match status" value="1"/>
</dbReference>
<accession>A0A6J5DSK6</accession>
<dbReference type="GO" id="GO:0003677">
    <property type="term" value="F:DNA binding"/>
    <property type="evidence" value="ECO:0007669"/>
    <property type="project" value="UniProtKB-KW"/>
</dbReference>
<dbReference type="EMBL" id="CADIKH010000012">
    <property type="protein sequence ID" value="CAB3757230.1"/>
    <property type="molecule type" value="Genomic_DNA"/>
</dbReference>
<name>A0A6J5DSK6_9BURK</name>
<protein>
    <recommendedName>
        <fullName evidence="4">HTH gntR-type domain-containing protein</fullName>
    </recommendedName>
</protein>
<keyword evidence="1" id="KW-0805">Transcription regulation</keyword>
<evidence type="ECO:0000256" key="2">
    <source>
        <dbReference type="ARBA" id="ARBA00023125"/>
    </source>
</evidence>
<evidence type="ECO:0000313" key="5">
    <source>
        <dbReference type="EMBL" id="CAB3757230.1"/>
    </source>
</evidence>
<dbReference type="InterPro" id="IPR008920">
    <property type="entry name" value="TF_FadR/GntR_C"/>
</dbReference>
<dbReference type="GO" id="GO:0003700">
    <property type="term" value="F:DNA-binding transcription factor activity"/>
    <property type="evidence" value="ECO:0007669"/>
    <property type="project" value="InterPro"/>
</dbReference>
<dbReference type="SMART" id="SM00345">
    <property type="entry name" value="HTH_GNTR"/>
    <property type="match status" value="1"/>
</dbReference>
<evidence type="ECO:0000256" key="3">
    <source>
        <dbReference type="ARBA" id="ARBA00023163"/>
    </source>
</evidence>
<dbReference type="InterPro" id="IPR011711">
    <property type="entry name" value="GntR_C"/>
</dbReference>
<dbReference type="PANTHER" id="PTHR43537">
    <property type="entry name" value="TRANSCRIPTIONAL REGULATOR, GNTR FAMILY"/>
    <property type="match status" value="1"/>
</dbReference>
<evidence type="ECO:0000256" key="1">
    <source>
        <dbReference type="ARBA" id="ARBA00023015"/>
    </source>
</evidence>
<dbReference type="PROSITE" id="PS50949">
    <property type="entry name" value="HTH_GNTR"/>
    <property type="match status" value="1"/>
</dbReference>
<keyword evidence="6" id="KW-1185">Reference proteome</keyword>
<dbReference type="AlphaFoldDB" id="A0A6J5DSK6"/>